<comment type="function">
    <text evidence="15">Hydrolysis of phosphatidylcholine with phospholipase A2 (EC 3.1.1.4) and phospholipase A1 (EC 3.1.1.32) activities.</text>
</comment>
<dbReference type="SUPFAM" id="SSF56931">
    <property type="entry name" value="Outer membrane phospholipase A (OMPLA)"/>
    <property type="match status" value="1"/>
</dbReference>
<protein>
    <recommendedName>
        <fullName evidence="15">Phospholipase A1</fullName>
        <ecNumber evidence="15">3.1.1.32</ecNumber>
        <ecNumber evidence="15">3.1.1.4</ecNumber>
    </recommendedName>
    <alternativeName>
        <fullName evidence="15">Phosphatidylcholine 1-acylhydrolase</fullName>
    </alternativeName>
</protein>
<evidence type="ECO:0000256" key="1">
    <source>
        <dbReference type="ARBA" id="ARBA00000111"/>
    </source>
</evidence>
<evidence type="ECO:0000256" key="2">
    <source>
        <dbReference type="ARBA" id="ARBA00001604"/>
    </source>
</evidence>
<keyword evidence="11 15" id="KW-0442">Lipid degradation</keyword>
<dbReference type="PRINTS" id="PR01486">
    <property type="entry name" value="PHPHLIPASEA1"/>
</dbReference>
<comment type="subcellular location">
    <subcellularLocation>
        <location evidence="15">Cell outer membrane</location>
        <topology evidence="15">Multi-pass membrane protein</topology>
    </subcellularLocation>
    <text evidence="15">One of the very few enzymes located there.</text>
</comment>
<keyword evidence="14 15" id="KW-0998">Cell outer membrane</keyword>
<proteinExistence type="inferred from homology"/>
<dbReference type="Proteomes" id="UP001162889">
    <property type="component" value="Unassembled WGS sequence"/>
</dbReference>
<evidence type="ECO:0000256" key="6">
    <source>
        <dbReference type="ARBA" id="ARBA00022692"/>
    </source>
</evidence>
<evidence type="ECO:0000256" key="12">
    <source>
        <dbReference type="ARBA" id="ARBA00023098"/>
    </source>
</evidence>
<evidence type="ECO:0000256" key="8">
    <source>
        <dbReference type="ARBA" id="ARBA00022729"/>
    </source>
</evidence>
<dbReference type="Gene3D" id="2.40.230.10">
    <property type="entry name" value="Phospholipase A1"/>
    <property type="match status" value="1"/>
</dbReference>
<keyword evidence="9 15" id="KW-0378">Hydrolase</keyword>
<keyword evidence="8 15" id="KW-0732">Signal</keyword>
<evidence type="ECO:0000313" key="17">
    <source>
        <dbReference type="Proteomes" id="UP001162889"/>
    </source>
</evidence>
<dbReference type="EMBL" id="JALJZU010000002">
    <property type="protein sequence ID" value="MCP2007291.1"/>
    <property type="molecule type" value="Genomic_DNA"/>
</dbReference>
<evidence type="ECO:0000256" key="13">
    <source>
        <dbReference type="ARBA" id="ARBA00023136"/>
    </source>
</evidence>
<dbReference type="EC" id="3.1.1.4" evidence="15"/>
<dbReference type="GO" id="GO:0008970">
    <property type="term" value="F:phospholipase A1 activity"/>
    <property type="evidence" value="ECO:0007669"/>
    <property type="project" value="UniProtKB-EC"/>
</dbReference>
<evidence type="ECO:0000256" key="9">
    <source>
        <dbReference type="ARBA" id="ARBA00022801"/>
    </source>
</evidence>
<evidence type="ECO:0000256" key="3">
    <source>
        <dbReference type="ARBA" id="ARBA00010525"/>
    </source>
</evidence>
<comment type="subunit">
    <text evidence="4 15">Homodimer; dimerization is reversible, and the dimeric form is the active one.</text>
</comment>
<keyword evidence="12 15" id="KW-0443">Lipid metabolism</keyword>
<feature type="signal peptide" evidence="15">
    <location>
        <begin position="1"/>
        <end position="20"/>
    </location>
</feature>
<sequence length="384" mass="42042">MTVPLKHALLLSLSMSPALALAQSATPPAASDLELRIERCSVLGDASARLACYDGLAKAGPALQALGGAAVGIPDPGKTSKLAAALAQPSSTQLDEPPAAPVLPAKVAAMTTIPPEDTVSRMVQWWELDRSAKRGVFNFRPHRDTYLLLANYSTSSNDAPFEDFTPAGIKSQHTELTYQLSFKMKMVEQAFKTPIDLWFGYTQNSYWQAYNRAASSPFRETNYQPELMLTTPLNLNLNLNLGPALDVRYLTVGVVHQSNGQTSTLSRSWNRAYAEVGAEHGKLGAQLRFWKRLDNARSDNDNIDITDYLGHGDLNLSYRSDGHTFSLMARRNFSTHHGALQAGWSFPVLANLKGYVQAFSGYGQSLIDYNYSQKSLGGGFLVDF</sequence>
<dbReference type="InterPro" id="IPR036541">
    <property type="entry name" value="PLipase_A1_sf"/>
</dbReference>
<comment type="caution">
    <text evidence="16">The sequence shown here is derived from an EMBL/GenBank/DDBJ whole genome shotgun (WGS) entry which is preliminary data.</text>
</comment>
<keyword evidence="13" id="KW-0472">Membrane</keyword>
<comment type="cofactor">
    <cofactor evidence="15">
        <name>Ca(2+)</name>
        <dbReference type="ChEBI" id="CHEBI:29108"/>
    </cofactor>
    <text evidence="15">Binds 1 Ca(2+) ion per monomer. In the dimeric form the Ca(2+) is bound by different amino acids with binding of each Ca(2+) shared with ligands coming from each monomer. The Ca(2+) ion may have a role in catalysis.</text>
</comment>
<dbReference type="EC" id="3.1.1.32" evidence="15"/>
<dbReference type="GO" id="GO:0004623">
    <property type="term" value="F:phospholipase A2 activity"/>
    <property type="evidence" value="ECO:0007669"/>
    <property type="project" value="UniProtKB-EC"/>
</dbReference>
<keyword evidence="7 15" id="KW-0479">Metal-binding</keyword>
<comment type="catalytic activity">
    <reaction evidence="1 15">
        <text>a 1,2-diacyl-sn-glycero-3-phosphocholine + H2O = a 2-acyl-sn-glycero-3-phosphocholine + a fatty acid + H(+)</text>
        <dbReference type="Rhea" id="RHEA:18689"/>
        <dbReference type="ChEBI" id="CHEBI:15377"/>
        <dbReference type="ChEBI" id="CHEBI:15378"/>
        <dbReference type="ChEBI" id="CHEBI:28868"/>
        <dbReference type="ChEBI" id="CHEBI:57643"/>
        <dbReference type="ChEBI" id="CHEBI:57875"/>
        <dbReference type="EC" id="3.1.1.32"/>
    </reaction>
</comment>
<comment type="catalytic activity">
    <reaction evidence="2 15">
        <text>a 1,2-diacyl-sn-glycero-3-phosphocholine + H2O = a 1-acyl-sn-glycero-3-phosphocholine + a fatty acid + H(+)</text>
        <dbReference type="Rhea" id="RHEA:15801"/>
        <dbReference type="ChEBI" id="CHEBI:15377"/>
        <dbReference type="ChEBI" id="CHEBI:15378"/>
        <dbReference type="ChEBI" id="CHEBI:28868"/>
        <dbReference type="ChEBI" id="CHEBI:57643"/>
        <dbReference type="ChEBI" id="CHEBI:58168"/>
        <dbReference type="EC" id="3.1.1.4"/>
    </reaction>
</comment>
<dbReference type="InterPro" id="IPR003187">
    <property type="entry name" value="PLipase_A1"/>
</dbReference>
<evidence type="ECO:0000313" key="16">
    <source>
        <dbReference type="EMBL" id="MCP2007291.1"/>
    </source>
</evidence>
<accession>A0ABT1GEA3</accession>
<keyword evidence="17" id="KW-1185">Reference proteome</keyword>
<keyword evidence="5" id="KW-1134">Transmembrane beta strand</keyword>
<keyword evidence="6" id="KW-0812">Transmembrane</keyword>
<comment type="similarity">
    <text evidence="3 15">Belongs to the phospholipase A1 family.</text>
</comment>
<evidence type="ECO:0000256" key="10">
    <source>
        <dbReference type="ARBA" id="ARBA00022837"/>
    </source>
</evidence>
<name>A0ABT1GEA3_9BURK</name>
<dbReference type="PANTHER" id="PTHR40457">
    <property type="entry name" value="PHOSPHOLIPASE A1"/>
    <property type="match status" value="1"/>
</dbReference>
<evidence type="ECO:0000256" key="14">
    <source>
        <dbReference type="ARBA" id="ARBA00023237"/>
    </source>
</evidence>
<reference evidence="16" key="1">
    <citation type="submission" date="2022-03" db="EMBL/GenBank/DDBJ databases">
        <title>Genome Encyclopedia of Bacteria and Archaea VI: Functional Genomics of Type Strains.</title>
        <authorList>
            <person name="Whitman W."/>
        </authorList>
    </citation>
    <scope>NUCLEOTIDE SEQUENCE</scope>
    <source>
        <strain evidence="16">HSC-15S17</strain>
    </source>
</reference>
<dbReference type="PANTHER" id="PTHR40457:SF1">
    <property type="entry name" value="PHOSPHOLIPASE A1"/>
    <property type="match status" value="1"/>
</dbReference>
<evidence type="ECO:0000256" key="7">
    <source>
        <dbReference type="ARBA" id="ARBA00022723"/>
    </source>
</evidence>
<evidence type="ECO:0000256" key="11">
    <source>
        <dbReference type="ARBA" id="ARBA00022963"/>
    </source>
</evidence>
<evidence type="ECO:0000256" key="5">
    <source>
        <dbReference type="ARBA" id="ARBA00022452"/>
    </source>
</evidence>
<evidence type="ECO:0000256" key="15">
    <source>
        <dbReference type="RuleBase" id="RU366027"/>
    </source>
</evidence>
<evidence type="ECO:0000256" key="4">
    <source>
        <dbReference type="ARBA" id="ARBA00011702"/>
    </source>
</evidence>
<dbReference type="Pfam" id="PF02253">
    <property type="entry name" value="PLA1"/>
    <property type="match status" value="1"/>
</dbReference>
<organism evidence="16 17">
    <name type="scientific">Duganella violaceipulchra</name>
    <dbReference type="NCBI Taxonomy" id="2849652"/>
    <lineage>
        <taxon>Bacteria</taxon>
        <taxon>Pseudomonadati</taxon>
        <taxon>Pseudomonadota</taxon>
        <taxon>Betaproteobacteria</taxon>
        <taxon>Burkholderiales</taxon>
        <taxon>Oxalobacteraceae</taxon>
        <taxon>Telluria group</taxon>
        <taxon>Duganella</taxon>
    </lineage>
</organism>
<gene>
    <name evidence="16" type="ORF">L1274_000984</name>
</gene>
<feature type="chain" id="PRO_5044956548" description="Phospholipase A1" evidence="15">
    <location>
        <begin position="21"/>
        <end position="384"/>
    </location>
</feature>
<dbReference type="CDD" id="cd00541">
    <property type="entry name" value="OMPLA"/>
    <property type="match status" value="1"/>
</dbReference>
<keyword evidence="10 15" id="KW-0106">Calcium</keyword>